<sequence>MISGSQQEILKSAYISLAVQIIIGFIGIHGIFIPLREEDKILTNIMILETIVQFIELCFYIWITMQLSKLTYEVTYTRYFDWFISTPIMLLTTVFFMEYLTYEKLGQTIKIKEIIEKDYVEIIKIVIANFFMLLFGFLGERKYITRVNGFILGTIAFLYSFYIIYNEFVGENTINNILFFIMFIIWSLYGVAYLFPYVTKNTMYNILDIFSKNFYGLFIYYVILQKSNYFS</sequence>
<name>A0A6C0AY20_9ZZZZ</name>
<dbReference type="GO" id="GO:0016020">
    <property type="term" value="C:membrane"/>
    <property type="evidence" value="ECO:0007669"/>
    <property type="project" value="UniProtKB-SubCell"/>
</dbReference>
<feature type="transmembrane region" description="Helical" evidence="11">
    <location>
        <begin position="122"/>
        <end position="139"/>
    </location>
</feature>
<evidence type="ECO:0000256" key="2">
    <source>
        <dbReference type="ARBA" id="ARBA00008130"/>
    </source>
</evidence>
<feature type="transmembrane region" description="Helical" evidence="11">
    <location>
        <begin position="12"/>
        <end position="33"/>
    </location>
</feature>
<keyword evidence="3" id="KW-0600">Photoreceptor protein</keyword>
<feature type="transmembrane region" description="Helical" evidence="11">
    <location>
        <begin position="177"/>
        <end position="198"/>
    </location>
</feature>
<dbReference type="SUPFAM" id="SSF81321">
    <property type="entry name" value="Family A G protein-coupled receptor-like"/>
    <property type="match status" value="1"/>
</dbReference>
<keyword evidence="4" id="KW-0716">Sensory transduction</keyword>
<dbReference type="PROSITE" id="PS00950">
    <property type="entry name" value="BACTERIAL_OPSIN_1"/>
    <property type="match status" value="1"/>
</dbReference>
<evidence type="ECO:0000256" key="9">
    <source>
        <dbReference type="ARBA" id="ARBA00023136"/>
    </source>
</evidence>
<evidence type="ECO:0000256" key="4">
    <source>
        <dbReference type="ARBA" id="ARBA00022606"/>
    </source>
</evidence>
<dbReference type="InterPro" id="IPR001425">
    <property type="entry name" value="Arc/bac/fun_rhodopsins"/>
</dbReference>
<feature type="transmembrane region" description="Helical" evidence="11">
    <location>
        <begin position="145"/>
        <end position="165"/>
    </location>
</feature>
<keyword evidence="6" id="KW-0681">Retinal protein</keyword>
<feature type="transmembrane region" description="Helical" evidence="11">
    <location>
        <begin position="45"/>
        <end position="63"/>
    </location>
</feature>
<evidence type="ECO:0000256" key="3">
    <source>
        <dbReference type="ARBA" id="ARBA00022543"/>
    </source>
</evidence>
<keyword evidence="8" id="KW-0157">Chromophore</keyword>
<dbReference type="Pfam" id="PF01036">
    <property type="entry name" value="Bac_rhodopsin"/>
    <property type="match status" value="1"/>
</dbReference>
<comment type="similarity">
    <text evidence="2">Belongs to the archaeal/bacterial/fungal opsin family.</text>
</comment>
<evidence type="ECO:0000256" key="8">
    <source>
        <dbReference type="ARBA" id="ARBA00022991"/>
    </source>
</evidence>
<dbReference type="SMART" id="SM01021">
    <property type="entry name" value="Bac_rhodopsin"/>
    <property type="match status" value="1"/>
</dbReference>
<dbReference type="AlphaFoldDB" id="A0A6C0AY20"/>
<comment type="subcellular location">
    <subcellularLocation>
        <location evidence="1">Membrane</location>
        <topology evidence="1">Multi-pass membrane protein</topology>
    </subcellularLocation>
</comment>
<feature type="transmembrane region" description="Helical" evidence="11">
    <location>
        <begin position="204"/>
        <end position="224"/>
    </location>
</feature>
<dbReference type="InterPro" id="IPR018229">
    <property type="entry name" value="Rhodopsin_retinal_BS"/>
</dbReference>
<keyword evidence="9 11" id="KW-0472">Membrane</keyword>
<dbReference type="Gene3D" id="1.20.1070.10">
    <property type="entry name" value="Rhodopsin 7-helix transmembrane proteins"/>
    <property type="match status" value="1"/>
</dbReference>
<evidence type="ECO:0000256" key="1">
    <source>
        <dbReference type="ARBA" id="ARBA00004141"/>
    </source>
</evidence>
<evidence type="ECO:0000256" key="10">
    <source>
        <dbReference type="ARBA" id="ARBA00023170"/>
    </source>
</evidence>
<evidence type="ECO:0000256" key="11">
    <source>
        <dbReference type="SAM" id="Phobius"/>
    </source>
</evidence>
<evidence type="ECO:0000256" key="5">
    <source>
        <dbReference type="ARBA" id="ARBA00022692"/>
    </source>
</evidence>
<evidence type="ECO:0000313" key="12">
    <source>
        <dbReference type="EMBL" id="QHS84125.1"/>
    </source>
</evidence>
<dbReference type="GO" id="GO:0009881">
    <property type="term" value="F:photoreceptor activity"/>
    <property type="evidence" value="ECO:0007669"/>
    <property type="project" value="UniProtKB-KW"/>
</dbReference>
<keyword evidence="7 11" id="KW-1133">Transmembrane helix</keyword>
<evidence type="ECO:0000256" key="7">
    <source>
        <dbReference type="ARBA" id="ARBA00022989"/>
    </source>
</evidence>
<dbReference type="GO" id="GO:0007602">
    <property type="term" value="P:phototransduction"/>
    <property type="evidence" value="ECO:0007669"/>
    <property type="project" value="UniProtKB-KW"/>
</dbReference>
<organism evidence="12">
    <name type="scientific">viral metagenome</name>
    <dbReference type="NCBI Taxonomy" id="1070528"/>
    <lineage>
        <taxon>unclassified sequences</taxon>
        <taxon>metagenomes</taxon>
        <taxon>organismal metagenomes</taxon>
    </lineage>
</organism>
<evidence type="ECO:0000256" key="6">
    <source>
        <dbReference type="ARBA" id="ARBA00022925"/>
    </source>
</evidence>
<dbReference type="EMBL" id="MN738772">
    <property type="protein sequence ID" value="QHS84125.1"/>
    <property type="molecule type" value="Genomic_DNA"/>
</dbReference>
<proteinExistence type="inferred from homology"/>
<feature type="transmembrane region" description="Helical" evidence="11">
    <location>
        <begin position="83"/>
        <end position="102"/>
    </location>
</feature>
<keyword evidence="5 11" id="KW-0812">Transmembrane</keyword>
<keyword evidence="10" id="KW-0675">Receptor</keyword>
<reference evidence="12" key="1">
    <citation type="journal article" date="2020" name="Nature">
        <title>Giant virus diversity and host interactions through global metagenomics.</title>
        <authorList>
            <person name="Schulz F."/>
            <person name="Roux S."/>
            <person name="Paez-Espino D."/>
            <person name="Jungbluth S."/>
            <person name="Walsh D.A."/>
            <person name="Denef V.J."/>
            <person name="McMahon K.D."/>
            <person name="Konstantinidis K.T."/>
            <person name="Eloe-Fadrosh E.A."/>
            <person name="Kyrpides N.C."/>
            <person name="Woyke T."/>
        </authorList>
    </citation>
    <scope>NUCLEOTIDE SEQUENCE</scope>
    <source>
        <strain evidence="12">GVMAG-S-ERX555965-48</strain>
    </source>
</reference>
<accession>A0A6C0AY20</accession>
<protein>
    <submittedName>
        <fullName evidence="12">Uncharacterized protein</fullName>
    </submittedName>
</protein>
<dbReference type="GO" id="GO:0005216">
    <property type="term" value="F:monoatomic ion channel activity"/>
    <property type="evidence" value="ECO:0007669"/>
    <property type="project" value="InterPro"/>
</dbReference>